<evidence type="ECO:0000313" key="1">
    <source>
        <dbReference type="EMBL" id="WAR04590.1"/>
    </source>
</evidence>
<dbReference type="Proteomes" id="UP001164746">
    <property type="component" value="Chromosome 5"/>
</dbReference>
<keyword evidence="2" id="KW-1185">Reference proteome</keyword>
<sequence length="146" mass="16124">MLDELRQVSCCGIIVDESCNISVEMKLGIYVRHMNITSGDTVNKFMGNVAVRDGKACTLTQEIVNAVKGFVLCVADLVSLGSDGASVMMGRHNVISEPSIKLKELINIRWLSMHDAIDTIRRSYQSIVNFLEDEADGKNDTKPRTC</sequence>
<accession>A0ABY7E439</accession>
<dbReference type="EMBL" id="CP111016">
    <property type="protein sequence ID" value="WAR04590.1"/>
    <property type="molecule type" value="Genomic_DNA"/>
</dbReference>
<protein>
    <recommendedName>
        <fullName evidence="3">DUF4371 domain-containing protein</fullName>
    </recommendedName>
</protein>
<evidence type="ECO:0000313" key="2">
    <source>
        <dbReference type="Proteomes" id="UP001164746"/>
    </source>
</evidence>
<proteinExistence type="predicted"/>
<reference evidence="1" key="1">
    <citation type="submission" date="2022-11" db="EMBL/GenBank/DDBJ databases">
        <title>Centuries of genome instability and evolution in soft-shell clam transmissible cancer (bioRxiv).</title>
        <authorList>
            <person name="Hart S.F.M."/>
            <person name="Yonemitsu M.A."/>
            <person name="Giersch R.M."/>
            <person name="Beal B.F."/>
            <person name="Arriagada G."/>
            <person name="Davis B.W."/>
            <person name="Ostrander E.A."/>
            <person name="Goff S.P."/>
            <person name="Metzger M.J."/>
        </authorList>
    </citation>
    <scope>NUCLEOTIDE SEQUENCE</scope>
    <source>
        <strain evidence="1">MELC-2E11</strain>
        <tissue evidence="1">Siphon/mantle</tissue>
    </source>
</reference>
<gene>
    <name evidence="1" type="ORF">MAR_019959</name>
</gene>
<name>A0ABY7E439_MYAAR</name>
<dbReference type="PANTHER" id="PTHR46880:SF5">
    <property type="entry name" value="DUF4371 DOMAIN-CONTAINING PROTEIN"/>
    <property type="match status" value="1"/>
</dbReference>
<dbReference type="PANTHER" id="PTHR46880">
    <property type="entry name" value="RAS-ASSOCIATING DOMAIN-CONTAINING PROTEIN"/>
    <property type="match status" value="1"/>
</dbReference>
<organism evidence="1 2">
    <name type="scientific">Mya arenaria</name>
    <name type="common">Soft-shell clam</name>
    <dbReference type="NCBI Taxonomy" id="6604"/>
    <lineage>
        <taxon>Eukaryota</taxon>
        <taxon>Metazoa</taxon>
        <taxon>Spiralia</taxon>
        <taxon>Lophotrochozoa</taxon>
        <taxon>Mollusca</taxon>
        <taxon>Bivalvia</taxon>
        <taxon>Autobranchia</taxon>
        <taxon>Heteroconchia</taxon>
        <taxon>Euheterodonta</taxon>
        <taxon>Imparidentia</taxon>
        <taxon>Neoheterodontei</taxon>
        <taxon>Myida</taxon>
        <taxon>Myoidea</taxon>
        <taxon>Myidae</taxon>
        <taxon>Mya</taxon>
    </lineage>
</organism>
<evidence type="ECO:0008006" key="3">
    <source>
        <dbReference type="Google" id="ProtNLM"/>
    </source>
</evidence>